<sequence>MPSRCRYCKKEASFTRPLFQCLSCGRSYHSACHIPHPTRSNDWACHRCIVDSQEAARRHHYHARSSFSLRSASSTTSLRLSTTSTVGLPGRPFSAMGYSVSSSSTDNTQPPRLIPCSIPQCEAPSVNIFCAQHLKSFPVPLPVDLATSTSQKPDAAATSSSSSIQPLSNSRSVDGQVGAGKPANIHSEAEIANVARQSPQGCTPNPLETRPVRNRSTPFPTTKSKLLPGNIVRRKTAGKDPYLNGRTPKPGRGTHKDSTSLAQKSNSMSTGSSSARPKALSSTNANSFSPPLTTTVSSQSVVDGGPRNKSSSLSPSSNSIDRSRFNDSETRDKARSKAKSQESTQPANMAIDAPFLSAEKQSLGERQNGPTQPSDPGHPPRRIAELARQFIFSDEVQDATCSGSAMHAPQQPRKGPTPPQNQAPQNKLPLGTHQQNSSGGISNLQVIMPTGQSSNYMSMADRLAVHYARSAFDLAGYNPPAGLIRGSMSTHSTGNGTESNIAEPRPDLCGPDLLQGSRFPNNSDQTVGQPRPLPPQRPQQPQPRPRSIVTNIHDPIVISDSDSDSDSGGHSEPQLQAESTPPPEPAPDPQPAQQQPQAKRTESQQRQESQQGEPAREPVPPDTDPEPIPEPVSKAQPIPNLIPQPVAKPTPQLSPRKQANPLPKKVPTPVEQPTPTESLLPHTTPTVSTYEENLLSASAAAAAGAVVTATLPAVPTKAPQPHVPDEPVFAHIDPRIHWPQRHSEEWFEAKQKEIQARGKRKANFGKAARSMHRQRVTEGPPETLEETLPDKVLDNPAWVDMLKRLQDMKPATGKGKGNESTDTAIATTATATTTGTTTKGRRTGGGLKRTFSTASTGTTTNNGESEAGDAADKAITTPKPKRRAAGAGLRRAFSNVSAGSPV</sequence>
<protein>
    <recommendedName>
        <fullName evidence="6">PHD-type domain-containing protein</fullName>
    </recommendedName>
</protein>
<dbReference type="InterPro" id="IPR019787">
    <property type="entry name" value="Znf_PHD-finger"/>
</dbReference>
<reference evidence="7" key="1">
    <citation type="journal article" date="2023" name="Mol. Phylogenet. Evol.">
        <title>Genome-scale phylogeny and comparative genomics of the fungal order Sordariales.</title>
        <authorList>
            <person name="Hensen N."/>
            <person name="Bonometti L."/>
            <person name="Westerberg I."/>
            <person name="Brannstrom I.O."/>
            <person name="Guillou S."/>
            <person name="Cros-Aarteil S."/>
            <person name="Calhoun S."/>
            <person name="Haridas S."/>
            <person name="Kuo A."/>
            <person name="Mondo S."/>
            <person name="Pangilinan J."/>
            <person name="Riley R."/>
            <person name="LaButti K."/>
            <person name="Andreopoulos B."/>
            <person name="Lipzen A."/>
            <person name="Chen C."/>
            <person name="Yan M."/>
            <person name="Daum C."/>
            <person name="Ng V."/>
            <person name="Clum A."/>
            <person name="Steindorff A."/>
            <person name="Ohm R.A."/>
            <person name="Martin F."/>
            <person name="Silar P."/>
            <person name="Natvig D.O."/>
            <person name="Lalanne C."/>
            <person name="Gautier V."/>
            <person name="Ament-Velasquez S.L."/>
            <person name="Kruys A."/>
            <person name="Hutchinson M.I."/>
            <person name="Powell A.J."/>
            <person name="Barry K."/>
            <person name="Miller A.N."/>
            <person name="Grigoriev I.V."/>
            <person name="Debuchy R."/>
            <person name="Gladieux P."/>
            <person name="Hiltunen Thoren M."/>
            <person name="Johannesson H."/>
        </authorList>
    </citation>
    <scope>NUCLEOTIDE SEQUENCE</scope>
    <source>
        <strain evidence="7">CBS 626.80</strain>
    </source>
</reference>
<feature type="compositionally biased region" description="Basic and acidic residues" evidence="5">
    <location>
        <begin position="321"/>
        <end position="335"/>
    </location>
</feature>
<keyword evidence="8" id="KW-1185">Reference proteome</keyword>
<evidence type="ECO:0000256" key="1">
    <source>
        <dbReference type="ARBA" id="ARBA00022723"/>
    </source>
</evidence>
<feature type="compositionally biased region" description="Pro residues" evidence="5">
    <location>
        <begin position="531"/>
        <end position="544"/>
    </location>
</feature>
<evidence type="ECO:0000256" key="3">
    <source>
        <dbReference type="ARBA" id="ARBA00022833"/>
    </source>
</evidence>
<organism evidence="7 8">
    <name type="scientific">Pseudoneurospora amorphoporcata</name>
    <dbReference type="NCBI Taxonomy" id="241081"/>
    <lineage>
        <taxon>Eukaryota</taxon>
        <taxon>Fungi</taxon>
        <taxon>Dikarya</taxon>
        <taxon>Ascomycota</taxon>
        <taxon>Pezizomycotina</taxon>
        <taxon>Sordariomycetes</taxon>
        <taxon>Sordariomycetidae</taxon>
        <taxon>Sordariales</taxon>
        <taxon>Sordariaceae</taxon>
        <taxon>Pseudoneurospora</taxon>
    </lineage>
</organism>
<feature type="region of interest" description="Disordered" evidence="5">
    <location>
        <begin position="150"/>
        <end position="181"/>
    </location>
</feature>
<accession>A0AAN6P5V6</accession>
<dbReference type="SMART" id="SM00249">
    <property type="entry name" value="PHD"/>
    <property type="match status" value="1"/>
</dbReference>
<dbReference type="InterPro" id="IPR019786">
    <property type="entry name" value="Zinc_finger_PHD-type_CS"/>
</dbReference>
<dbReference type="AlphaFoldDB" id="A0AAN6P5V6"/>
<feature type="compositionally biased region" description="Polar residues" evidence="5">
    <location>
        <begin position="487"/>
        <end position="500"/>
    </location>
</feature>
<dbReference type="Gene3D" id="3.30.40.10">
    <property type="entry name" value="Zinc/RING finger domain, C3HC4 (zinc finger)"/>
    <property type="match status" value="1"/>
</dbReference>
<feature type="region of interest" description="Disordered" evidence="5">
    <location>
        <begin position="762"/>
        <end position="787"/>
    </location>
</feature>
<evidence type="ECO:0000256" key="4">
    <source>
        <dbReference type="PROSITE-ProRule" id="PRU00146"/>
    </source>
</evidence>
<feature type="region of interest" description="Disordered" evidence="5">
    <location>
        <begin position="362"/>
        <end position="381"/>
    </location>
</feature>
<dbReference type="InterPro" id="IPR011011">
    <property type="entry name" value="Znf_FYVE_PHD"/>
</dbReference>
<dbReference type="GO" id="GO:0008270">
    <property type="term" value="F:zinc ion binding"/>
    <property type="evidence" value="ECO:0007669"/>
    <property type="project" value="UniProtKB-KW"/>
</dbReference>
<dbReference type="PROSITE" id="PS01359">
    <property type="entry name" value="ZF_PHD_1"/>
    <property type="match status" value="1"/>
</dbReference>
<reference evidence="7" key="2">
    <citation type="submission" date="2023-06" db="EMBL/GenBank/DDBJ databases">
        <authorList>
            <consortium name="Lawrence Berkeley National Laboratory"/>
            <person name="Mondo S.J."/>
            <person name="Hensen N."/>
            <person name="Bonometti L."/>
            <person name="Westerberg I."/>
            <person name="Brannstrom I.O."/>
            <person name="Guillou S."/>
            <person name="Cros-Aarteil S."/>
            <person name="Calhoun S."/>
            <person name="Haridas S."/>
            <person name="Kuo A."/>
            <person name="Pangilinan J."/>
            <person name="Riley R."/>
            <person name="Labutti K."/>
            <person name="Andreopoulos B."/>
            <person name="Lipzen A."/>
            <person name="Chen C."/>
            <person name="Yanf M."/>
            <person name="Daum C."/>
            <person name="Ng V."/>
            <person name="Clum A."/>
            <person name="Steindorff A."/>
            <person name="Ohm R."/>
            <person name="Martin F."/>
            <person name="Silar P."/>
            <person name="Natvig D."/>
            <person name="Lalanne C."/>
            <person name="Gautier V."/>
            <person name="Ament-Velasquez S.L."/>
            <person name="Kruys A."/>
            <person name="Hutchinson M.I."/>
            <person name="Powell A.J."/>
            <person name="Barry K."/>
            <person name="Miller A.N."/>
            <person name="Grigoriev I.V."/>
            <person name="Debuchy R."/>
            <person name="Gladieux P."/>
            <person name="Thoren M.H."/>
            <person name="Johannesson H."/>
        </authorList>
    </citation>
    <scope>NUCLEOTIDE SEQUENCE</scope>
    <source>
        <strain evidence="7">CBS 626.80</strain>
    </source>
</reference>
<evidence type="ECO:0000313" key="8">
    <source>
        <dbReference type="Proteomes" id="UP001303222"/>
    </source>
</evidence>
<gene>
    <name evidence="7" type="ORF">QBC32DRAFT_201276</name>
</gene>
<keyword evidence="2 4" id="KW-0863">Zinc-finger</keyword>
<feature type="region of interest" description="Disordered" evidence="5">
    <location>
        <begin position="809"/>
        <end position="902"/>
    </location>
</feature>
<dbReference type="PROSITE" id="PS50016">
    <property type="entry name" value="ZF_PHD_2"/>
    <property type="match status" value="1"/>
</dbReference>
<feature type="region of interest" description="Disordered" evidence="5">
    <location>
        <begin position="195"/>
        <end position="351"/>
    </location>
</feature>
<dbReference type="InterPro" id="IPR013083">
    <property type="entry name" value="Znf_RING/FYVE/PHD"/>
</dbReference>
<feature type="compositionally biased region" description="Basic residues" evidence="5">
    <location>
        <begin position="762"/>
        <end position="774"/>
    </location>
</feature>
<keyword evidence="3" id="KW-0862">Zinc</keyword>
<feature type="compositionally biased region" description="Polar residues" evidence="5">
    <location>
        <begin position="518"/>
        <end position="528"/>
    </location>
</feature>
<feature type="compositionally biased region" description="Polar residues" evidence="5">
    <location>
        <begin position="364"/>
        <end position="374"/>
    </location>
</feature>
<dbReference type="InterPro" id="IPR001965">
    <property type="entry name" value="Znf_PHD"/>
</dbReference>
<dbReference type="EMBL" id="MU859061">
    <property type="protein sequence ID" value="KAK3956999.1"/>
    <property type="molecule type" value="Genomic_DNA"/>
</dbReference>
<dbReference type="CDD" id="cd15489">
    <property type="entry name" value="PHD_SF"/>
    <property type="match status" value="1"/>
</dbReference>
<evidence type="ECO:0000259" key="6">
    <source>
        <dbReference type="PROSITE" id="PS50016"/>
    </source>
</evidence>
<evidence type="ECO:0000313" key="7">
    <source>
        <dbReference type="EMBL" id="KAK3956999.1"/>
    </source>
</evidence>
<name>A0AAN6P5V6_9PEZI</name>
<dbReference type="SUPFAM" id="SSF57903">
    <property type="entry name" value="FYVE/PHD zinc finger"/>
    <property type="match status" value="1"/>
</dbReference>
<evidence type="ECO:0000256" key="5">
    <source>
        <dbReference type="SAM" id="MobiDB-lite"/>
    </source>
</evidence>
<dbReference type="Proteomes" id="UP001303222">
    <property type="component" value="Unassembled WGS sequence"/>
</dbReference>
<feature type="compositionally biased region" description="Low complexity" evidence="5">
    <location>
        <begin position="821"/>
        <end position="838"/>
    </location>
</feature>
<feature type="compositionally biased region" description="Polar residues" evidence="5">
    <location>
        <begin position="259"/>
        <end position="301"/>
    </location>
</feature>
<comment type="caution">
    <text evidence="7">The sequence shown here is derived from an EMBL/GenBank/DDBJ whole genome shotgun (WGS) entry which is preliminary data.</text>
</comment>
<evidence type="ECO:0000256" key="2">
    <source>
        <dbReference type="ARBA" id="ARBA00022771"/>
    </source>
</evidence>
<feature type="region of interest" description="Disordered" evidence="5">
    <location>
        <begin position="400"/>
        <end position="440"/>
    </location>
</feature>
<feature type="compositionally biased region" description="Low complexity" evidence="5">
    <location>
        <begin position="159"/>
        <end position="172"/>
    </location>
</feature>
<keyword evidence="1" id="KW-0479">Metal-binding</keyword>
<feature type="compositionally biased region" description="Low complexity" evidence="5">
    <location>
        <begin position="848"/>
        <end position="865"/>
    </location>
</feature>
<feature type="compositionally biased region" description="Pro residues" evidence="5">
    <location>
        <begin position="580"/>
        <end position="590"/>
    </location>
</feature>
<feature type="compositionally biased region" description="Pro residues" evidence="5">
    <location>
        <begin position="617"/>
        <end position="630"/>
    </location>
</feature>
<feature type="region of interest" description="Disordered" evidence="5">
    <location>
        <begin position="486"/>
        <end position="688"/>
    </location>
</feature>
<feature type="domain" description="PHD-type" evidence="6">
    <location>
        <begin position="2"/>
        <end position="51"/>
    </location>
</feature>
<feature type="compositionally biased region" description="Low complexity" evidence="5">
    <location>
        <begin position="310"/>
        <end position="320"/>
    </location>
</feature>
<feature type="compositionally biased region" description="Polar residues" evidence="5">
    <location>
        <begin position="214"/>
        <end position="224"/>
    </location>
</feature>
<proteinExistence type="predicted"/>